<gene>
    <name evidence="5" type="ORF">CHS0354_009242</name>
</gene>
<evidence type="ECO:0000313" key="6">
    <source>
        <dbReference type="Proteomes" id="UP001195483"/>
    </source>
</evidence>
<dbReference type="AlphaFoldDB" id="A0AAE0VW35"/>
<name>A0AAE0VW35_9BIVA</name>
<dbReference type="EMBL" id="JAEAOA010000598">
    <property type="protein sequence ID" value="KAK3592798.1"/>
    <property type="molecule type" value="Genomic_DNA"/>
</dbReference>
<dbReference type="Pfam" id="PF05721">
    <property type="entry name" value="PhyH"/>
    <property type="match status" value="1"/>
</dbReference>
<dbReference type="GO" id="GO:0046872">
    <property type="term" value="F:metal ion binding"/>
    <property type="evidence" value="ECO:0007669"/>
    <property type="project" value="UniProtKB-KW"/>
</dbReference>
<keyword evidence="2" id="KW-0479">Metal-binding</keyword>
<organism evidence="5 6">
    <name type="scientific">Potamilus streckersoni</name>
    <dbReference type="NCBI Taxonomy" id="2493646"/>
    <lineage>
        <taxon>Eukaryota</taxon>
        <taxon>Metazoa</taxon>
        <taxon>Spiralia</taxon>
        <taxon>Lophotrochozoa</taxon>
        <taxon>Mollusca</taxon>
        <taxon>Bivalvia</taxon>
        <taxon>Autobranchia</taxon>
        <taxon>Heteroconchia</taxon>
        <taxon>Palaeoheterodonta</taxon>
        <taxon>Unionida</taxon>
        <taxon>Unionoidea</taxon>
        <taxon>Unionidae</taxon>
        <taxon>Ambleminae</taxon>
        <taxon>Lampsilini</taxon>
        <taxon>Potamilus</taxon>
    </lineage>
</organism>
<reference evidence="5" key="2">
    <citation type="journal article" date="2021" name="Genome Biol. Evol.">
        <title>Developing a high-quality reference genome for a parasitic bivalve with doubly uniparental inheritance (Bivalvia: Unionida).</title>
        <authorList>
            <person name="Smith C.H."/>
        </authorList>
    </citation>
    <scope>NUCLEOTIDE SEQUENCE</scope>
    <source>
        <strain evidence="5">CHS0354</strain>
        <tissue evidence="5">Mantle</tissue>
    </source>
</reference>
<evidence type="ECO:0008006" key="7">
    <source>
        <dbReference type="Google" id="ProtNLM"/>
    </source>
</evidence>
<accession>A0AAE0VW35</accession>
<evidence type="ECO:0000256" key="1">
    <source>
        <dbReference type="ARBA" id="ARBA00001962"/>
    </source>
</evidence>
<proteinExistence type="inferred from homology"/>
<sequence>MTLSAEQVKKFHEDGYLLIENFLSSEEADALQEECHRLVEDMNPEEHNTVFTTLEMKRTSDEYFMTSGDKIRFFFEDGAKDENGELKVNKQLSLNKIGHALHDLSPPFKQVTFSKNIQGIAKSLKMEDPVVCQSMYIFKQPGIGGEVVPHQDSTFLYTDPMKLIGFWMALEDADVQNGCLWFYPGSHKSGLYNNRRMIRNPNQSSEKGGCTIFTADPFNFDDSKFIPVEVKKGGLVVIHGEVVHKSERNSSTRSRHIYTFHAFDQHGTKYSKENWLQPTKELPFPRLYTTES</sequence>
<evidence type="ECO:0000256" key="3">
    <source>
        <dbReference type="ARBA" id="ARBA00023004"/>
    </source>
</evidence>
<comment type="similarity">
    <text evidence="4">Belongs to the PhyH family. PHYHD1 subfamily.</text>
</comment>
<reference evidence="5" key="3">
    <citation type="submission" date="2023-05" db="EMBL/GenBank/DDBJ databases">
        <authorList>
            <person name="Smith C.H."/>
        </authorList>
    </citation>
    <scope>NUCLEOTIDE SEQUENCE</scope>
    <source>
        <strain evidence="5">CHS0354</strain>
        <tissue evidence="5">Mantle</tissue>
    </source>
</reference>
<comment type="cofactor">
    <cofactor evidence="1">
        <name>Fe cation</name>
        <dbReference type="ChEBI" id="CHEBI:24875"/>
    </cofactor>
</comment>
<dbReference type="SUPFAM" id="SSF51197">
    <property type="entry name" value="Clavaminate synthase-like"/>
    <property type="match status" value="1"/>
</dbReference>
<dbReference type="Proteomes" id="UP001195483">
    <property type="component" value="Unassembled WGS sequence"/>
</dbReference>
<dbReference type="PANTHER" id="PTHR20883:SF15">
    <property type="entry name" value="PHYTANOYL-COA DIOXYGENASE DOMAIN-CONTAINING PROTEIN 1"/>
    <property type="match status" value="1"/>
</dbReference>
<protein>
    <recommendedName>
        <fullName evidence="7">Phytanoyl-CoA dioxygenase</fullName>
    </recommendedName>
</protein>
<keyword evidence="3" id="KW-0408">Iron</keyword>
<reference evidence="5" key="1">
    <citation type="journal article" date="2021" name="Genome Biol. Evol.">
        <title>A High-Quality Reference Genome for a Parasitic Bivalve with Doubly Uniparental Inheritance (Bivalvia: Unionida).</title>
        <authorList>
            <person name="Smith C.H."/>
        </authorList>
    </citation>
    <scope>NUCLEOTIDE SEQUENCE</scope>
    <source>
        <strain evidence="5">CHS0354</strain>
    </source>
</reference>
<dbReference type="PANTHER" id="PTHR20883">
    <property type="entry name" value="PHYTANOYL-COA DIOXYGENASE DOMAIN CONTAINING 1"/>
    <property type="match status" value="1"/>
</dbReference>
<evidence type="ECO:0000313" key="5">
    <source>
        <dbReference type="EMBL" id="KAK3592798.1"/>
    </source>
</evidence>
<keyword evidence="6" id="KW-1185">Reference proteome</keyword>
<dbReference type="Gene3D" id="2.60.120.620">
    <property type="entry name" value="q2cbj1_9rhob like domain"/>
    <property type="match status" value="1"/>
</dbReference>
<comment type="caution">
    <text evidence="5">The sequence shown here is derived from an EMBL/GenBank/DDBJ whole genome shotgun (WGS) entry which is preliminary data.</text>
</comment>
<dbReference type="InterPro" id="IPR008775">
    <property type="entry name" value="Phytyl_CoA_dOase-like"/>
</dbReference>
<evidence type="ECO:0000256" key="4">
    <source>
        <dbReference type="ARBA" id="ARBA00038356"/>
    </source>
</evidence>
<evidence type="ECO:0000256" key="2">
    <source>
        <dbReference type="ARBA" id="ARBA00022723"/>
    </source>
</evidence>